<dbReference type="EMBL" id="CP010552">
    <property type="protein sequence ID" value="ALE51814.1"/>
    <property type="molecule type" value="Genomic_DNA"/>
</dbReference>
<gene>
    <name evidence="8" type="ORF">SP60_00195</name>
</gene>
<evidence type="ECO:0000256" key="3">
    <source>
        <dbReference type="ARBA" id="ARBA00012584"/>
    </source>
</evidence>
<dbReference type="InterPro" id="IPR050156">
    <property type="entry name" value="TC-AMP_synthase_SUA5"/>
</dbReference>
<dbReference type="KEGG" id="tho:SP60_00195"/>
<comment type="subcellular location">
    <subcellularLocation>
        <location evidence="1">Cytoplasm</location>
    </subcellularLocation>
</comment>
<feature type="domain" description="YrdC-like" evidence="7">
    <location>
        <begin position="2"/>
        <end position="177"/>
    </location>
</feature>
<dbReference type="AlphaFoldDB" id="A0A0M4NVZ1"/>
<evidence type="ECO:0000256" key="5">
    <source>
        <dbReference type="ARBA" id="ARBA00022679"/>
    </source>
</evidence>
<dbReference type="GO" id="GO:0000049">
    <property type="term" value="F:tRNA binding"/>
    <property type="evidence" value="ECO:0007669"/>
    <property type="project" value="TreeGrafter"/>
</dbReference>
<dbReference type="EC" id="2.7.7.87" evidence="3"/>
<sequence length="177" mass="19418">MSIKTRLAANILNSGGVISLPTDTVQGLSCLPFDHVLIRLIELKQRSANKGLILLTSDIKYVETYVKDVELLKQIKPTNTPTTYIVKASRNTSSLLLGGHDTVAIRLTNNQLIKDLCTMTRSALVSTSANISGQKTAKSVLKLRVYFKDQLDYIIAPVVTDINPSAIVNLHTGEKLR</sequence>
<keyword evidence="9" id="KW-1185">Reference proteome</keyword>
<dbReference type="STRING" id="1705394.SP60_00195"/>
<dbReference type="OrthoDB" id="9814580at2"/>
<dbReference type="PATRIC" id="fig|1705394.5.peg.39"/>
<keyword evidence="4" id="KW-0963">Cytoplasm</keyword>
<dbReference type="PROSITE" id="PS51163">
    <property type="entry name" value="YRDC"/>
    <property type="match status" value="1"/>
</dbReference>
<evidence type="ECO:0000313" key="8">
    <source>
        <dbReference type="EMBL" id="ALE51814.1"/>
    </source>
</evidence>
<dbReference type="InterPro" id="IPR017945">
    <property type="entry name" value="DHBP_synth_RibB-like_a/b_dom"/>
</dbReference>
<dbReference type="RefSeq" id="WP_053950725.1">
    <property type="nucleotide sequence ID" value="NZ_CP010552.1"/>
</dbReference>
<reference evidence="8 9" key="1">
    <citation type="journal article" date="2015" name="Genome Announc.">
        <title>Genome Sequence of 'Candidatus Thioglobus autotrophica' Strain EF1, a Chemoautotroph from the SUP05 Clade of Marine Gammaproteobacteria.</title>
        <authorList>
            <person name="Shah V."/>
            <person name="Morris R.M."/>
        </authorList>
    </citation>
    <scope>NUCLEOTIDE SEQUENCE [LARGE SCALE GENOMIC DNA]</scope>
    <source>
        <strain evidence="8 9">EF1</strain>
    </source>
</reference>
<dbReference type="GO" id="GO:0006450">
    <property type="term" value="P:regulation of translational fidelity"/>
    <property type="evidence" value="ECO:0007669"/>
    <property type="project" value="TreeGrafter"/>
</dbReference>
<comment type="catalytic activity">
    <reaction evidence="6">
        <text>L-threonine + hydrogencarbonate + ATP = L-threonylcarbamoyladenylate + diphosphate + H2O</text>
        <dbReference type="Rhea" id="RHEA:36407"/>
        <dbReference type="ChEBI" id="CHEBI:15377"/>
        <dbReference type="ChEBI" id="CHEBI:17544"/>
        <dbReference type="ChEBI" id="CHEBI:30616"/>
        <dbReference type="ChEBI" id="CHEBI:33019"/>
        <dbReference type="ChEBI" id="CHEBI:57926"/>
        <dbReference type="ChEBI" id="CHEBI:73682"/>
        <dbReference type="EC" id="2.7.7.87"/>
    </reaction>
</comment>
<dbReference type="GO" id="GO:0061710">
    <property type="term" value="F:L-threonylcarbamoyladenylate synthase"/>
    <property type="evidence" value="ECO:0007669"/>
    <property type="project" value="UniProtKB-EC"/>
</dbReference>
<organism evidence="8 9">
    <name type="scientific">Candidatus Thioglobus autotrophicus</name>
    <dbReference type="NCBI Taxonomy" id="1705394"/>
    <lineage>
        <taxon>Bacteria</taxon>
        <taxon>Pseudomonadati</taxon>
        <taxon>Pseudomonadota</taxon>
        <taxon>Gammaproteobacteria</taxon>
        <taxon>Candidatus Pseudothioglobaceae</taxon>
        <taxon>Candidatus Thioglobus</taxon>
    </lineage>
</organism>
<dbReference type="PANTHER" id="PTHR17490">
    <property type="entry name" value="SUA5"/>
    <property type="match status" value="1"/>
</dbReference>
<accession>A0A0M4NVZ1</accession>
<dbReference type="InterPro" id="IPR006070">
    <property type="entry name" value="Sua5-like_dom"/>
</dbReference>
<evidence type="ECO:0000256" key="1">
    <source>
        <dbReference type="ARBA" id="ARBA00004496"/>
    </source>
</evidence>
<dbReference type="Gene3D" id="3.90.870.10">
    <property type="entry name" value="DHBP synthase"/>
    <property type="match status" value="1"/>
</dbReference>
<evidence type="ECO:0000256" key="2">
    <source>
        <dbReference type="ARBA" id="ARBA00007663"/>
    </source>
</evidence>
<evidence type="ECO:0000256" key="6">
    <source>
        <dbReference type="ARBA" id="ARBA00048366"/>
    </source>
</evidence>
<evidence type="ECO:0000313" key="9">
    <source>
        <dbReference type="Proteomes" id="UP000058020"/>
    </source>
</evidence>
<dbReference type="PANTHER" id="PTHR17490:SF18">
    <property type="entry name" value="THREONYLCARBAMOYL-AMP SYNTHASE"/>
    <property type="match status" value="1"/>
</dbReference>
<evidence type="ECO:0000259" key="7">
    <source>
        <dbReference type="PROSITE" id="PS51163"/>
    </source>
</evidence>
<keyword evidence="5" id="KW-0808">Transferase</keyword>
<proteinExistence type="inferred from homology"/>
<dbReference type="GO" id="GO:0003725">
    <property type="term" value="F:double-stranded RNA binding"/>
    <property type="evidence" value="ECO:0007669"/>
    <property type="project" value="InterPro"/>
</dbReference>
<name>A0A0M4NVZ1_9GAMM</name>
<comment type="similarity">
    <text evidence="2">Belongs to the SUA5 family.</text>
</comment>
<dbReference type="SUPFAM" id="SSF55821">
    <property type="entry name" value="YrdC/RibB"/>
    <property type="match status" value="1"/>
</dbReference>
<dbReference type="GO" id="GO:0005737">
    <property type="term" value="C:cytoplasm"/>
    <property type="evidence" value="ECO:0007669"/>
    <property type="project" value="UniProtKB-SubCell"/>
</dbReference>
<dbReference type="Pfam" id="PF01300">
    <property type="entry name" value="Sua5_yciO_yrdC"/>
    <property type="match status" value="1"/>
</dbReference>
<evidence type="ECO:0000256" key="4">
    <source>
        <dbReference type="ARBA" id="ARBA00022490"/>
    </source>
</evidence>
<protein>
    <recommendedName>
        <fullName evidence="3">L-threonylcarbamoyladenylate synthase</fullName>
        <ecNumber evidence="3">2.7.7.87</ecNumber>
    </recommendedName>
</protein>
<dbReference type="Proteomes" id="UP000058020">
    <property type="component" value="Chromosome"/>
</dbReference>